<evidence type="ECO:0000256" key="2">
    <source>
        <dbReference type="ARBA" id="ARBA00022448"/>
    </source>
</evidence>
<dbReference type="InterPro" id="IPR023997">
    <property type="entry name" value="TonB-dep_OMP_SusC/RagA_CS"/>
</dbReference>
<dbReference type="EMBL" id="BMER01000003">
    <property type="protein sequence ID" value="GGG93575.1"/>
    <property type="molecule type" value="Genomic_DNA"/>
</dbReference>
<dbReference type="Gene3D" id="2.40.170.20">
    <property type="entry name" value="TonB-dependent receptor, beta-barrel domain"/>
    <property type="match status" value="1"/>
</dbReference>
<gene>
    <name evidence="13" type="ORF">GCM10007415_30640</name>
</gene>
<comment type="similarity">
    <text evidence="8 9">Belongs to the TonB-dependent receptor family.</text>
</comment>
<evidence type="ECO:0000256" key="10">
    <source>
        <dbReference type="SAM" id="MobiDB-lite"/>
    </source>
</evidence>
<keyword evidence="5 9" id="KW-0798">TonB box</keyword>
<evidence type="ECO:0000256" key="3">
    <source>
        <dbReference type="ARBA" id="ARBA00022452"/>
    </source>
</evidence>
<evidence type="ECO:0000256" key="8">
    <source>
        <dbReference type="PROSITE-ProRule" id="PRU01360"/>
    </source>
</evidence>
<sequence>MIYSSKNPFTNHKFFKNMKKDRIIALTKTAMRLTFLYALITSIVVFTSHATEVDAQGALDKRVEVAGKRTTIKELIATLEEQSGAHFIYSSSAIKTNRKIKITSLYGDLSDVLKEVFRPIGIDYKVEHDKILLFNKFQELTITGKVTDASNGMPILGAAVKVKGTAKGTSTDDDGRFSLEVMPNTTVEVSYIGFAAQEFVVDSNRRVYDLALQTSLSTLDEVVVVGYGTQLRKDVTGSVAVVDVKDLKQQPAASPIEALQGKATGVQIINTGAPGATPQIRIRGFSTINNNDPLYIIDGMPYEGKLGWLNANDIENMQVLKDASAASIYGARANNGVVIITTRKGTTGAPKITFDTYYGTQQPMRNRFPEFLNPMQFGEYVYARFKNAGDTPGTSETTGTNYGSDPDRPTLPEYLLAGSATGHEITAADADASKYNYSMDPAQFYQITKANHAGTNWFDAITRDAPMQNYQLSILGGSENASYAISGGAFKQEGTYKYTGFERFTIRSNTQFTFLDDRVTLGENMQYSYTSGHGFGVNENRSGDYQGEGSPIGWAYRIQTIIPVYDIMGNFAGTRGNKMGNADNPLSVLYRSKDNVNKSGQFFGSAFADIKLLEGLNFRSTFGLRYENFNGVSIGYPNPERSEGSFTNNTLGEYQGYNSEWTWSNTATYKNTFSDRHNLTVLLGTEAVESKYHQLNGNGNEFFVAGDLNYYYLNTAANTSAGSTGAEGSLFSVFGRVDYAFADRYLLSATVRRDGSSNFGPENRYGTFPAASVAWRVSNENFMNTVTWVDDLKFRAGYGVTGNQRIPTFQYVRRYASGINHSFYPITGGNELASGLWTSNYDNLGVKWEEAKSVNVGLDFTLFGQRIDGAVDWFDRRTEGVLYPVPQPSAAVGRGSSPFINSGNIQNSGIEVSLNYHYAASADENAFQFDVGAFFTKYTNDIIELAPSVTEQPYLTLRGVTTSVIKAGAPFGAFYGYQVLGIYQNEADIAGSASYSGARVGGFKFADVSGPDGIPDGVVDGADLTVIGNPHPDFIYSLSLNASYKRFDIGMFFNGSQGNDLFDLTRQYTDFYAFPGAVSTRVLDAWSPSNPTSMMPSPNADAPTIEYQSSSYYVQDGSFFRMRNLQLGYTVPTERMFGGKVANLRVYGSVTNLFTITGYSGMDPEVSQYTSDFSAPGVDMGVYPVPRQYLLGLSVTF</sequence>
<evidence type="ECO:0000256" key="5">
    <source>
        <dbReference type="ARBA" id="ARBA00023077"/>
    </source>
</evidence>
<dbReference type="NCBIfam" id="TIGR04057">
    <property type="entry name" value="SusC_RagA_signa"/>
    <property type="match status" value="1"/>
</dbReference>
<dbReference type="Gene3D" id="2.170.130.10">
    <property type="entry name" value="TonB-dependent receptor, plug domain"/>
    <property type="match status" value="1"/>
</dbReference>
<feature type="domain" description="TonB-dependent receptor-like beta-barrel" evidence="11">
    <location>
        <begin position="646"/>
        <end position="1153"/>
    </location>
</feature>
<dbReference type="InterPro" id="IPR039426">
    <property type="entry name" value="TonB-dep_rcpt-like"/>
</dbReference>
<feature type="domain" description="TonB-dependent receptor plug" evidence="12">
    <location>
        <begin position="233"/>
        <end position="337"/>
    </location>
</feature>
<feature type="compositionally biased region" description="Polar residues" evidence="10">
    <location>
        <begin position="392"/>
        <end position="403"/>
    </location>
</feature>
<dbReference type="InterPro" id="IPR036942">
    <property type="entry name" value="Beta-barrel_TonB_sf"/>
</dbReference>
<dbReference type="Pfam" id="PF13715">
    <property type="entry name" value="CarbopepD_reg_2"/>
    <property type="match status" value="1"/>
</dbReference>
<dbReference type="InterPro" id="IPR023996">
    <property type="entry name" value="TonB-dep_OMP_SusC/RagA"/>
</dbReference>
<dbReference type="InterPro" id="IPR012910">
    <property type="entry name" value="Plug_dom"/>
</dbReference>
<keyword evidence="7 8" id="KW-0998">Cell outer membrane</keyword>
<keyword evidence="4 8" id="KW-0812">Transmembrane</keyword>
<dbReference type="SUPFAM" id="SSF49464">
    <property type="entry name" value="Carboxypeptidase regulatory domain-like"/>
    <property type="match status" value="1"/>
</dbReference>
<dbReference type="Pfam" id="PF07715">
    <property type="entry name" value="Plug"/>
    <property type="match status" value="1"/>
</dbReference>
<proteinExistence type="inferred from homology"/>
<evidence type="ECO:0000256" key="6">
    <source>
        <dbReference type="ARBA" id="ARBA00023136"/>
    </source>
</evidence>
<evidence type="ECO:0000259" key="12">
    <source>
        <dbReference type="Pfam" id="PF07715"/>
    </source>
</evidence>
<reference evidence="13" key="2">
    <citation type="submission" date="2020-09" db="EMBL/GenBank/DDBJ databases">
        <authorList>
            <person name="Sun Q."/>
            <person name="Zhou Y."/>
        </authorList>
    </citation>
    <scope>NUCLEOTIDE SEQUENCE</scope>
    <source>
        <strain evidence="13">CGMCC 1.12195</strain>
    </source>
</reference>
<dbReference type="Proteomes" id="UP000660862">
    <property type="component" value="Unassembled WGS sequence"/>
</dbReference>
<keyword evidence="6 8" id="KW-0472">Membrane</keyword>
<dbReference type="InterPro" id="IPR037066">
    <property type="entry name" value="Plug_dom_sf"/>
</dbReference>
<dbReference type="InterPro" id="IPR000531">
    <property type="entry name" value="Beta-barrel_TonB"/>
</dbReference>
<dbReference type="InterPro" id="IPR008969">
    <property type="entry name" value="CarboxyPept-like_regulatory"/>
</dbReference>
<dbReference type="SUPFAM" id="SSF56935">
    <property type="entry name" value="Porins"/>
    <property type="match status" value="1"/>
</dbReference>
<dbReference type="NCBIfam" id="TIGR04056">
    <property type="entry name" value="OMP_RagA_SusC"/>
    <property type="match status" value="1"/>
</dbReference>
<keyword evidence="14" id="KW-1185">Reference proteome</keyword>
<dbReference type="Pfam" id="PF00593">
    <property type="entry name" value="TonB_dep_Rec_b-barrel"/>
    <property type="match status" value="1"/>
</dbReference>
<accession>A0A917MCJ0</accession>
<comment type="caution">
    <text evidence="13">The sequence shown here is derived from an EMBL/GenBank/DDBJ whole genome shotgun (WGS) entry which is preliminary data.</text>
</comment>
<evidence type="ECO:0000259" key="11">
    <source>
        <dbReference type="Pfam" id="PF00593"/>
    </source>
</evidence>
<dbReference type="PROSITE" id="PS52016">
    <property type="entry name" value="TONB_DEPENDENT_REC_3"/>
    <property type="match status" value="1"/>
</dbReference>
<keyword evidence="3 8" id="KW-1134">Transmembrane beta strand</keyword>
<evidence type="ECO:0000313" key="14">
    <source>
        <dbReference type="Proteomes" id="UP000660862"/>
    </source>
</evidence>
<reference evidence="13" key="1">
    <citation type="journal article" date="2014" name="Int. J. Syst. Evol. Microbiol.">
        <title>Complete genome sequence of Corynebacterium casei LMG S-19264T (=DSM 44701T), isolated from a smear-ripened cheese.</title>
        <authorList>
            <consortium name="US DOE Joint Genome Institute (JGI-PGF)"/>
            <person name="Walter F."/>
            <person name="Albersmeier A."/>
            <person name="Kalinowski J."/>
            <person name="Ruckert C."/>
        </authorList>
    </citation>
    <scope>NUCLEOTIDE SEQUENCE</scope>
    <source>
        <strain evidence="13">CGMCC 1.12195</strain>
    </source>
</reference>
<dbReference type="Gene3D" id="2.60.40.1120">
    <property type="entry name" value="Carboxypeptidase-like, regulatory domain"/>
    <property type="match status" value="1"/>
</dbReference>
<organism evidence="13 14">
    <name type="scientific">Parapedobacter pyrenivorans</name>
    <dbReference type="NCBI Taxonomy" id="1305674"/>
    <lineage>
        <taxon>Bacteria</taxon>
        <taxon>Pseudomonadati</taxon>
        <taxon>Bacteroidota</taxon>
        <taxon>Sphingobacteriia</taxon>
        <taxon>Sphingobacteriales</taxon>
        <taxon>Sphingobacteriaceae</taxon>
        <taxon>Parapedobacter</taxon>
    </lineage>
</organism>
<protein>
    <submittedName>
        <fullName evidence="13">SusC/RagA family TonB-linked outer membrane protein</fullName>
    </submittedName>
</protein>
<evidence type="ECO:0000313" key="13">
    <source>
        <dbReference type="EMBL" id="GGG93575.1"/>
    </source>
</evidence>
<evidence type="ECO:0000256" key="9">
    <source>
        <dbReference type="RuleBase" id="RU003357"/>
    </source>
</evidence>
<comment type="subcellular location">
    <subcellularLocation>
        <location evidence="1 8">Cell outer membrane</location>
        <topology evidence="1 8">Multi-pass membrane protein</topology>
    </subcellularLocation>
</comment>
<keyword evidence="2 8" id="KW-0813">Transport</keyword>
<evidence type="ECO:0000256" key="7">
    <source>
        <dbReference type="ARBA" id="ARBA00023237"/>
    </source>
</evidence>
<evidence type="ECO:0000256" key="1">
    <source>
        <dbReference type="ARBA" id="ARBA00004571"/>
    </source>
</evidence>
<feature type="region of interest" description="Disordered" evidence="10">
    <location>
        <begin position="388"/>
        <end position="408"/>
    </location>
</feature>
<dbReference type="AlphaFoldDB" id="A0A917MCJ0"/>
<dbReference type="GO" id="GO:0009279">
    <property type="term" value="C:cell outer membrane"/>
    <property type="evidence" value="ECO:0007669"/>
    <property type="project" value="UniProtKB-SubCell"/>
</dbReference>
<evidence type="ECO:0000256" key="4">
    <source>
        <dbReference type="ARBA" id="ARBA00022692"/>
    </source>
</evidence>
<name>A0A917MCJ0_9SPHI</name>